<feature type="signal peptide" evidence="1">
    <location>
        <begin position="1"/>
        <end position="20"/>
    </location>
</feature>
<keyword evidence="3" id="KW-1185">Reference proteome</keyword>
<sequence>MKKLVLLLALGVAGMMSANALEVFPKISMIESNNIQNLDVLNVGSFKNSEQLEVLAACYPVTYLLSCGKSIQDTHCSDFDAIECDLSVIWDLWNTELC</sequence>
<evidence type="ECO:0000256" key="1">
    <source>
        <dbReference type="SAM" id="SignalP"/>
    </source>
</evidence>
<reference evidence="2 3" key="1">
    <citation type="submission" date="2019-05" db="EMBL/GenBank/DDBJ databases">
        <title>Chryseobacterium sp. isolated from King George Island, maritime Antarctica.</title>
        <authorList>
            <person name="Peng X."/>
        </authorList>
    </citation>
    <scope>NUCLEOTIDE SEQUENCE [LARGE SCALE GENOMIC DNA]</scope>
    <source>
        <strain evidence="2 3">7-3A</strain>
    </source>
</reference>
<organism evidence="2 3">
    <name type="scientific">Kaistella flava</name>
    <name type="common">ex Peng et al. 2021</name>
    <dbReference type="NCBI Taxonomy" id="2038776"/>
    <lineage>
        <taxon>Bacteria</taxon>
        <taxon>Pseudomonadati</taxon>
        <taxon>Bacteroidota</taxon>
        <taxon>Flavobacteriia</taxon>
        <taxon>Flavobacteriales</taxon>
        <taxon>Weeksellaceae</taxon>
        <taxon>Chryseobacterium group</taxon>
        <taxon>Kaistella</taxon>
    </lineage>
</organism>
<keyword evidence="1" id="KW-0732">Signal</keyword>
<evidence type="ECO:0000313" key="2">
    <source>
        <dbReference type="EMBL" id="QOW11444.1"/>
    </source>
</evidence>
<feature type="chain" id="PRO_5032442495" evidence="1">
    <location>
        <begin position="21"/>
        <end position="98"/>
    </location>
</feature>
<dbReference type="EMBL" id="CP040442">
    <property type="protein sequence ID" value="QOW11444.1"/>
    <property type="molecule type" value="Genomic_DNA"/>
</dbReference>
<proteinExistence type="predicted"/>
<dbReference type="KEGG" id="kfa:Q73A0000_14255"/>
<evidence type="ECO:0000313" key="3">
    <source>
        <dbReference type="Proteomes" id="UP000594195"/>
    </source>
</evidence>
<accession>A0A7M2YCT8</accession>
<dbReference type="Proteomes" id="UP000594195">
    <property type="component" value="Chromosome"/>
</dbReference>
<name>A0A7M2YCT8_9FLAO</name>
<protein>
    <submittedName>
        <fullName evidence="2">Uncharacterized protein</fullName>
    </submittedName>
</protein>
<dbReference type="RefSeq" id="WP_193811624.1">
    <property type="nucleotide sequence ID" value="NZ_CP040442.1"/>
</dbReference>
<dbReference type="AlphaFoldDB" id="A0A7M2YCT8"/>
<gene>
    <name evidence="2" type="ORF">Q73A0000_14255</name>
</gene>